<feature type="compositionally biased region" description="Basic and acidic residues" evidence="4">
    <location>
        <begin position="529"/>
        <end position="547"/>
    </location>
</feature>
<evidence type="ECO:0000256" key="4">
    <source>
        <dbReference type="SAM" id="MobiDB-lite"/>
    </source>
</evidence>
<dbReference type="SMART" id="SM01122">
    <property type="entry name" value="DBC1"/>
    <property type="match status" value="1"/>
</dbReference>
<dbReference type="EMBL" id="CAXLJM020000072">
    <property type="protein sequence ID" value="CAL8126672.1"/>
    <property type="molecule type" value="Genomic_DNA"/>
</dbReference>
<proteinExistence type="predicted"/>
<evidence type="ECO:0000259" key="5">
    <source>
        <dbReference type="SMART" id="SM01122"/>
    </source>
</evidence>
<dbReference type="Gene3D" id="2.40.50.140">
    <property type="entry name" value="Nucleic acid-binding proteins"/>
    <property type="match status" value="1"/>
</dbReference>
<dbReference type="Proteomes" id="UP001642540">
    <property type="component" value="Unassembled WGS sequence"/>
</dbReference>
<evidence type="ECO:0000313" key="6">
    <source>
        <dbReference type="EMBL" id="CAL8126672.1"/>
    </source>
</evidence>
<keyword evidence="2" id="KW-0963">Cytoplasm</keyword>
<feature type="region of interest" description="Disordered" evidence="4">
    <location>
        <begin position="261"/>
        <end position="570"/>
    </location>
</feature>
<dbReference type="InterPro" id="IPR025224">
    <property type="entry name" value="CCAR1/CCAR2"/>
</dbReference>
<dbReference type="PANTHER" id="PTHR14304:SF11">
    <property type="entry name" value="SAP DOMAIN-CONTAINING PROTEIN"/>
    <property type="match status" value="1"/>
</dbReference>
<organism evidence="6 7">
    <name type="scientific">Orchesella dallaii</name>
    <dbReference type="NCBI Taxonomy" id="48710"/>
    <lineage>
        <taxon>Eukaryota</taxon>
        <taxon>Metazoa</taxon>
        <taxon>Ecdysozoa</taxon>
        <taxon>Arthropoda</taxon>
        <taxon>Hexapoda</taxon>
        <taxon>Collembola</taxon>
        <taxon>Entomobryomorpha</taxon>
        <taxon>Entomobryoidea</taxon>
        <taxon>Orchesellidae</taxon>
        <taxon>Orchesellinae</taxon>
        <taxon>Orchesella</taxon>
    </lineage>
</organism>
<evidence type="ECO:0000256" key="2">
    <source>
        <dbReference type="ARBA" id="ARBA00022490"/>
    </source>
</evidence>
<gene>
    <name evidence="6" type="ORF">ODALV1_LOCUS21504</name>
</gene>
<feature type="compositionally biased region" description="Basic and acidic residues" evidence="4">
    <location>
        <begin position="487"/>
        <end position="520"/>
    </location>
</feature>
<dbReference type="Pfam" id="PF14444">
    <property type="entry name" value="S1-like"/>
    <property type="match status" value="1"/>
</dbReference>
<feature type="compositionally biased region" description="Polar residues" evidence="4">
    <location>
        <begin position="261"/>
        <end position="273"/>
    </location>
</feature>
<dbReference type="Pfam" id="PF14443">
    <property type="entry name" value="DBC1"/>
    <property type="match status" value="1"/>
</dbReference>
<comment type="caution">
    <text evidence="6">The sequence shown here is derived from an EMBL/GenBank/DDBJ whole genome shotgun (WGS) entry which is preliminary data.</text>
</comment>
<name>A0ABP1REY6_9HEXA</name>
<keyword evidence="7" id="KW-1185">Reference proteome</keyword>
<keyword evidence="3" id="KW-0597">Phosphoprotein</keyword>
<feature type="domain" description="DBC1/CARP1 catalytically inactive NUDIX hydrolase" evidence="5">
    <location>
        <begin position="703"/>
        <end position="815"/>
    </location>
</feature>
<feature type="compositionally biased region" description="Basic and acidic residues" evidence="4">
    <location>
        <begin position="358"/>
        <end position="418"/>
    </location>
</feature>
<evidence type="ECO:0000256" key="3">
    <source>
        <dbReference type="ARBA" id="ARBA00022553"/>
    </source>
</evidence>
<feature type="compositionally biased region" description="Basic and acidic residues" evidence="4">
    <location>
        <begin position="323"/>
        <end position="348"/>
    </location>
</feature>
<protein>
    <recommendedName>
        <fullName evidence="5">DBC1/CARP1 catalytically inactive NUDIX hydrolase domain-containing protein</fullName>
    </recommendedName>
</protein>
<feature type="compositionally biased region" description="Basic residues" evidence="4">
    <location>
        <begin position="554"/>
        <end position="566"/>
    </location>
</feature>
<dbReference type="InterPro" id="IPR025223">
    <property type="entry name" value="S1-like_RNA-bd_dom"/>
</dbReference>
<evidence type="ECO:0000256" key="1">
    <source>
        <dbReference type="ARBA" id="ARBA00004496"/>
    </source>
</evidence>
<dbReference type="PANTHER" id="PTHR14304">
    <property type="entry name" value="CELL DIVISION CYCLE AND APOPTOSIS REGULATOR PROTEIN"/>
    <property type="match status" value="1"/>
</dbReference>
<feature type="compositionally biased region" description="Basic and acidic residues" evidence="4">
    <location>
        <begin position="429"/>
        <end position="474"/>
    </location>
</feature>
<accession>A0ABP1REY6</accession>
<evidence type="ECO:0000313" key="7">
    <source>
        <dbReference type="Proteomes" id="UP001642540"/>
    </source>
</evidence>
<dbReference type="InterPro" id="IPR012340">
    <property type="entry name" value="NA-bd_OB-fold"/>
</dbReference>
<reference evidence="6 7" key="1">
    <citation type="submission" date="2024-08" db="EMBL/GenBank/DDBJ databases">
        <authorList>
            <person name="Cucini C."/>
            <person name="Frati F."/>
        </authorList>
    </citation>
    <scope>NUCLEOTIDE SEQUENCE [LARGE SCALE GENOMIC DNA]</scope>
</reference>
<sequence length="815" mass="92307">MGRQPGGAPGLQNVQQVLTPQLFNINQHQLHSFFNEHNSSQNQLQLNAAANAPSILLQPLQTQFPVNLINEQLGVGVGQLMPPTTVSQSQMQGLPISMSSALNFAQTMPVQSSPQQAQSQNQQSKQRVFTGTVTKTHDNFGFIDEEVFFQMGVVKGPILPKEGDRVLVEADFNQGGMPFKWNATRVQIVNIGGGLNNSLNNSVGAPPVSQNPSYSSQQQHLGFNPGIMKQSGVPPPPVLSSQSGPVRPHCAQPVTIVSNPHSVYSGVTNSRGRGTTIGGAPPPGNPMVNQSRDGKRPISQMGMSMPPEPPQFGNNSLPGLMSNDRDLDIDRNRDSREHPRERSRERSRERMRKRSRERVRPRSRERSRERVRDRSKERNRSRSRERIVRDRSRDRNQRPISRERSRSRERTIRGRSPDRSLPIGRIRSRSRDISRDRKGRGRSTERQNKREKTPEKQRQRSKERNKDKEIGKERDHRKKSASPSSKNSRDESKKDANNKDKDKNKDKQSTEKHRTVRDRSPAGSQIHSHASDRSKRSRSKDSVRTDKGQGTARSRSRSCSPKRKNATRVAPRYAVEVPKFSLDLKELGVKEMQRRYPNLYVPSDFFLSRSTWMDTFPLHKSFELGHSCPVQIMRKGVQKIEIPDPEGVSDRFNNVPDVLEPADASYTFKAKVMIPSMINLDTIYRKACGINTSTSDIPVPDSPQHVDRLISFIVGMKTSKHEVMALGGPWSPSLDGANPQSDPQTLINTAIRCVRALTGINLSRCKRWIPNALMRICQRLTQRNRKKLMEIKWMLHQLQKSQICKRIKLRTQQLS</sequence>
<dbReference type="InterPro" id="IPR025954">
    <property type="entry name" value="DBC1/CARP1_inactive_NUDIX"/>
</dbReference>
<comment type="subcellular location">
    <subcellularLocation>
        <location evidence="1">Cytoplasm</location>
    </subcellularLocation>
</comment>